<comment type="caution">
    <text evidence="2">The sequence shown here is derived from an EMBL/GenBank/DDBJ whole genome shotgun (WGS) entry which is preliminary data.</text>
</comment>
<proteinExistence type="predicted"/>
<sequence>METAGARGHLIHGWRSNLNRTDVLAVECARSGNVMGASGYFPGSCKVTVDPEFCAQAAQWAARLQPSPRTALAIGPGDQEHDILVDPAIDMPPYARARGRSRPSPRTGCPRSRRWPLAAGRADHRPPLSMGDLRGRHGVPGAADRRRLHLRLWGGGPMALARLIGLLLDDITHAAPGYDGTRPAAGLRRAVEEDWKGRPAPFTLTRAELEALRDG</sequence>
<organism evidence="2 3">
    <name type="scientific">Streptomyces olivaceiscleroticus</name>
    <dbReference type="NCBI Taxonomy" id="68245"/>
    <lineage>
        <taxon>Bacteria</taxon>
        <taxon>Bacillati</taxon>
        <taxon>Actinomycetota</taxon>
        <taxon>Actinomycetes</taxon>
        <taxon>Kitasatosporales</taxon>
        <taxon>Streptomycetaceae</taxon>
        <taxon>Streptomyces</taxon>
    </lineage>
</organism>
<evidence type="ECO:0000256" key="1">
    <source>
        <dbReference type="SAM" id="MobiDB-lite"/>
    </source>
</evidence>
<protein>
    <submittedName>
        <fullName evidence="2">Uncharacterized protein</fullName>
    </submittedName>
</protein>
<accession>A0ABN0ZLW5</accession>
<evidence type="ECO:0000313" key="3">
    <source>
        <dbReference type="Proteomes" id="UP001500909"/>
    </source>
</evidence>
<evidence type="ECO:0000313" key="2">
    <source>
        <dbReference type="EMBL" id="GAA0451917.1"/>
    </source>
</evidence>
<gene>
    <name evidence="2" type="ORF">GCM10010361_15000</name>
</gene>
<feature type="region of interest" description="Disordered" evidence="1">
    <location>
        <begin position="93"/>
        <end position="137"/>
    </location>
</feature>
<reference evidence="2 3" key="1">
    <citation type="journal article" date="2019" name="Int. J. Syst. Evol. Microbiol.">
        <title>The Global Catalogue of Microorganisms (GCM) 10K type strain sequencing project: providing services to taxonomists for standard genome sequencing and annotation.</title>
        <authorList>
            <consortium name="The Broad Institute Genomics Platform"/>
            <consortium name="The Broad Institute Genome Sequencing Center for Infectious Disease"/>
            <person name="Wu L."/>
            <person name="Ma J."/>
        </authorList>
    </citation>
    <scope>NUCLEOTIDE SEQUENCE [LARGE SCALE GENOMIC DNA]</scope>
    <source>
        <strain evidence="2 3">JCM 4805</strain>
    </source>
</reference>
<keyword evidence="3" id="KW-1185">Reference proteome</keyword>
<dbReference type="EMBL" id="BAAABY010000009">
    <property type="protein sequence ID" value="GAA0451917.1"/>
    <property type="molecule type" value="Genomic_DNA"/>
</dbReference>
<dbReference type="Proteomes" id="UP001500909">
    <property type="component" value="Unassembled WGS sequence"/>
</dbReference>
<name>A0ABN0ZLW5_9ACTN</name>